<evidence type="ECO:0000313" key="6">
    <source>
        <dbReference type="EMBL" id="KAL3808652.1"/>
    </source>
</evidence>
<evidence type="ECO:0000256" key="1">
    <source>
        <dbReference type="ARBA" id="ARBA00001554"/>
    </source>
</evidence>
<evidence type="ECO:0000256" key="5">
    <source>
        <dbReference type="ARBA" id="ARBA00030497"/>
    </source>
</evidence>
<dbReference type="PANTHER" id="PTHR12599">
    <property type="entry name" value="PTERIN-4-ALPHA-CARBINOLAMINE DEHYDRATASE"/>
    <property type="match status" value="1"/>
</dbReference>
<evidence type="ECO:0000256" key="2">
    <source>
        <dbReference type="ARBA" id="ARBA00006472"/>
    </source>
</evidence>
<name>A0ABD3R7F0_9STRA</name>
<dbReference type="EC" id="4.2.1.96" evidence="3"/>
<dbReference type="GO" id="GO:0008124">
    <property type="term" value="F:4-alpha-hydroxytetrahydrobiopterin dehydratase activity"/>
    <property type="evidence" value="ECO:0007669"/>
    <property type="project" value="UniProtKB-EC"/>
</dbReference>
<evidence type="ECO:0000256" key="4">
    <source>
        <dbReference type="ARBA" id="ARBA00023239"/>
    </source>
</evidence>
<dbReference type="InterPro" id="IPR036428">
    <property type="entry name" value="PCD_sf"/>
</dbReference>
<dbReference type="CDD" id="cd00914">
    <property type="entry name" value="PCD_DCoH_subfamily_b"/>
    <property type="match status" value="1"/>
</dbReference>
<protein>
    <recommendedName>
        <fullName evidence="3">4a-hydroxytetrahydrobiopterin dehydratase</fullName>
        <ecNumber evidence="3">4.2.1.96</ecNumber>
    </recommendedName>
    <alternativeName>
        <fullName evidence="5">4-alpha-hydroxy-tetrahydropterin dehydratase</fullName>
    </alternativeName>
</protein>
<dbReference type="InterPro" id="IPR001533">
    <property type="entry name" value="Pterin_deHydtase"/>
</dbReference>
<dbReference type="SUPFAM" id="SSF55248">
    <property type="entry name" value="PCD-like"/>
    <property type="match status" value="1"/>
</dbReference>
<organism evidence="6 7">
    <name type="scientific">Cyclostephanos tholiformis</name>
    <dbReference type="NCBI Taxonomy" id="382380"/>
    <lineage>
        <taxon>Eukaryota</taxon>
        <taxon>Sar</taxon>
        <taxon>Stramenopiles</taxon>
        <taxon>Ochrophyta</taxon>
        <taxon>Bacillariophyta</taxon>
        <taxon>Coscinodiscophyceae</taxon>
        <taxon>Thalassiosirophycidae</taxon>
        <taxon>Stephanodiscales</taxon>
        <taxon>Stephanodiscaceae</taxon>
        <taxon>Cyclostephanos</taxon>
    </lineage>
</organism>
<proteinExistence type="inferred from homology"/>
<dbReference type="Gene3D" id="3.30.1360.20">
    <property type="entry name" value="Transcriptional coactivator/pterin dehydratase"/>
    <property type="match status" value="1"/>
</dbReference>
<dbReference type="NCBIfam" id="NF002018">
    <property type="entry name" value="PRK00823.1-3"/>
    <property type="match status" value="1"/>
</dbReference>
<evidence type="ECO:0000256" key="3">
    <source>
        <dbReference type="ARBA" id="ARBA00013252"/>
    </source>
</evidence>
<comment type="caution">
    <text evidence="6">The sequence shown here is derived from an EMBL/GenBank/DDBJ whole genome shotgun (WGS) entry which is preliminary data.</text>
</comment>
<dbReference type="EMBL" id="JALLPB020000482">
    <property type="protein sequence ID" value="KAL3808652.1"/>
    <property type="molecule type" value="Genomic_DNA"/>
</dbReference>
<keyword evidence="7" id="KW-1185">Reference proteome</keyword>
<gene>
    <name evidence="6" type="ORF">ACHAXA_006639</name>
</gene>
<evidence type="ECO:0000313" key="7">
    <source>
        <dbReference type="Proteomes" id="UP001530377"/>
    </source>
</evidence>
<reference evidence="6 7" key="1">
    <citation type="submission" date="2024-10" db="EMBL/GenBank/DDBJ databases">
        <title>Updated reference genomes for cyclostephanoid diatoms.</title>
        <authorList>
            <person name="Roberts W.R."/>
            <person name="Alverson A.J."/>
        </authorList>
    </citation>
    <scope>NUCLEOTIDE SEQUENCE [LARGE SCALE GENOMIC DNA]</scope>
    <source>
        <strain evidence="6 7">AJA228-03</strain>
    </source>
</reference>
<sequence>MTSRDLVVDSSTTRVEKKLGINSRSTVFPAIIEAGILQEAVSKNAGAREMTLRNVVAARATRCMTSSTFAPTVLTPEQRSASLERLLTRGGGGCDGGWKLLLPERDAIKKTFHFVDFKQAWDFMGKVAILAEEMNHHPEWSNIYNRVEVVLTTHDCKGLSTNDVEMATKMNEYESLLLSDRRG</sequence>
<comment type="similarity">
    <text evidence="2">Belongs to the pterin-4-alpha-carbinolamine dehydratase family.</text>
</comment>
<dbReference type="Proteomes" id="UP001530377">
    <property type="component" value="Unassembled WGS sequence"/>
</dbReference>
<dbReference type="PANTHER" id="PTHR12599:SF0">
    <property type="entry name" value="PTERIN-4-ALPHA-CARBINOLAMINE DEHYDRATASE"/>
    <property type="match status" value="1"/>
</dbReference>
<dbReference type="HAMAP" id="MF_00434">
    <property type="entry name" value="Pterin_4_alpha"/>
    <property type="match status" value="1"/>
</dbReference>
<keyword evidence="4" id="KW-0456">Lyase</keyword>
<dbReference type="Pfam" id="PF01329">
    <property type="entry name" value="Pterin_4a"/>
    <property type="match status" value="1"/>
</dbReference>
<comment type="catalytic activity">
    <reaction evidence="1">
        <text>(4aS,6R)-4a-hydroxy-L-erythro-5,6,7,8-tetrahydrobiopterin = (6R)-L-erythro-6,7-dihydrobiopterin + H2O</text>
        <dbReference type="Rhea" id="RHEA:11920"/>
        <dbReference type="ChEBI" id="CHEBI:15377"/>
        <dbReference type="ChEBI" id="CHEBI:15642"/>
        <dbReference type="ChEBI" id="CHEBI:43120"/>
        <dbReference type="EC" id="4.2.1.96"/>
    </reaction>
</comment>
<accession>A0ABD3R7F0</accession>
<dbReference type="AlphaFoldDB" id="A0ABD3R7F0"/>